<dbReference type="InterPro" id="IPR012725">
    <property type="entry name" value="Chaperone_DnaK"/>
</dbReference>
<evidence type="ECO:0000256" key="3">
    <source>
        <dbReference type="HAMAP-Rule" id="MF_00332"/>
    </source>
</evidence>
<dbReference type="NCBIfam" id="NF001413">
    <property type="entry name" value="PRK00290.1"/>
    <property type="match status" value="1"/>
</dbReference>
<dbReference type="FunFam" id="3.30.420.40:FF:000004">
    <property type="entry name" value="Molecular chaperone DnaK"/>
    <property type="match status" value="1"/>
</dbReference>
<dbReference type="FunFam" id="3.90.640.10:FF:000003">
    <property type="entry name" value="Molecular chaperone DnaK"/>
    <property type="match status" value="1"/>
</dbReference>
<dbReference type="Proteomes" id="UP000091929">
    <property type="component" value="Unassembled WGS sequence"/>
</dbReference>
<sequence>MAKVLGIDLGTTNSCMAVMDKGQPLVIPNAEGGRTTPSVVGVSSKGEWLVGRVAKNQIVSNPENTAYSVKRFIGRRYDEVDSEKKIIQYAIKSGNNQEVRIVLGGKDYTPEELSAKILKKMKDDAEAYLGEKITEAVITVPAYFNDSQRKATKDAGEIAGLKVLRIINEPTAATLAYGLDKQNEQTVLVYDLGGGTFDVSILEIGEGVFEVKSTNGDTHLGGDDWDQRIVEWLVEEYKKQYGKDITKDKMAMQRLKEAAEKAKIELSGLAETSINLPYLTADETGPKHLELSLSRSKFEVMTKDLLERTMKPIQQAMSDAKVEPEDIDSILLVGGSTRMPQVYNYVKQYFAKEPRRDINPDECVAIGAAIQGGVLKGEVKDVLLLDVTPLSLGIETLGGVFTKLIERNTTIPTKKSEVFSTATDNQSSVEIHVLQGERPMAADNHTLGKFTLSGIPPAPRGIPQIEVTFDIDANGIINVTAKDKGTGKEQSITIQASANLSKNEIENLKKEAEAHAQEDAKKKELVEARNQADTVIYTTEKAIKDFADKIDSSKKSELEGLISELKNAMNGNNSKEITEKTEKLSKSMYEVSAKIYQQTQSTQEAPKEEPKTEGQTNAGDNVYDADFEVTDDDKKD</sequence>
<dbReference type="EMBL" id="LNJC01000009">
    <property type="protein sequence ID" value="KYC50692.1"/>
    <property type="molecule type" value="Genomic_DNA"/>
</dbReference>
<comment type="similarity">
    <text evidence="3 4">Belongs to the heat shock protein 70 family.</text>
</comment>
<evidence type="ECO:0000313" key="7">
    <source>
        <dbReference type="EMBL" id="KYC45749.1"/>
    </source>
</evidence>
<dbReference type="FunFam" id="1.20.1270.10:FF:000001">
    <property type="entry name" value="Molecular chaperone DnaK"/>
    <property type="match status" value="1"/>
</dbReference>
<keyword evidence="2 3" id="KW-0067">ATP-binding</keyword>
<protein>
    <recommendedName>
        <fullName evidence="3">Chaperone protein DnaK</fullName>
    </recommendedName>
    <alternativeName>
        <fullName evidence="3">HSP70</fullName>
    </alternativeName>
    <alternativeName>
        <fullName evidence="3">Heat shock 70 kDa protein</fullName>
    </alternativeName>
    <alternativeName>
        <fullName evidence="3">Heat shock protein 70</fullName>
    </alternativeName>
</protein>
<dbReference type="FunFam" id="3.30.420.40:FF:000020">
    <property type="entry name" value="Chaperone protein HscA homolog"/>
    <property type="match status" value="1"/>
</dbReference>
<keyword evidence="3" id="KW-0143">Chaperone</keyword>
<accession>A0A150IL82</accession>
<dbReference type="EMBL" id="LNGE01000011">
    <property type="protein sequence ID" value="KYC45749.1"/>
    <property type="molecule type" value="Genomic_DNA"/>
</dbReference>
<dbReference type="SUPFAM" id="SSF100920">
    <property type="entry name" value="Heat shock protein 70kD (HSP70), peptide-binding domain"/>
    <property type="match status" value="1"/>
</dbReference>
<dbReference type="AlphaFoldDB" id="A0A150IL82"/>
<dbReference type="InterPro" id="IPR029047">
    <property type="entry name" value="HSP70_peptide-bd_sf"/>
</dbReference>
<keyword evidence="1 3" id="KW-0547">Nucleotide-binding</keyword>
<dbReference type="HAMAP" id="MF_00332">
    <property type="entry name" value="DnaK"/>
    <property type="match status" value="1"/>
</dbReference>
<accession>A0A150IST9</accession>
<evidence type="ECO:0000313" key="11">
    <source>
        <dbReference type="Proteomes" id="UP000092401"/>
    </source>
</evidence>
<dbReference type="PANTHER" id="PTHR19375">
    <property type="entry name" value="HEAT SHOCK PROTEIN 70KDA"/>
    <property type="match status" value="1"/>
</dbReference>
<dbReference type="NCBIfam" id="NF003520">
    <property type="entry name" value="PRK05183.1"/>
    <property type="match status" value="1"/>
</dbReference>
<proteinExistence type="inferred from homology"/>
<dbReference type="InterPro" id="IPR018181">
    <property type="entry name" value="Heat_shock_70_CS"/>
</dbReference>
<dbReference type="FunFam" id="2.60.34.10:FF:000014">
    <property type="entry name" value="Chaperone protein DnaK HSP70"/>
    <property type="match status" value="1"/>
</dbReference>
<feature type="coiled-coil region" evidence="5">
    <location>
        <begin position="498"/>
        <end position="525"/>
    </location>
</feature>
<dbReference type="Gene3D" id="3.30.420.40">
    <property type="match status" value="2"/>
</dbReference>
<accession>A0A150J0F2</accession>
<evidence type="ECO:0000313" key="9">
    <source>
        <dbReference type="EMBL" id="KYC50692.1"/>
    </source>
</evidence>
<dbReference type="GO" id="GO:0051082">
    <property type="term" value="F:unfolded protein binding"/>
    <property type="evidence" value="ECO:0007669"/>
    <property type="project" value="InterPro"/>
</dbReference>
<feature type="coiled-coil region" evidence="5">
    <location>
        <begin position="245"/>
        <end position="272"/>
    </location>
</feature>
<dbReference type="SUPFAM" id="SSF53067">
    <property type="entry name" value="Actin-like ATPase domain"/>
    <property type="match status" value="2"/>
</dbReference>
<evidence type="ECO:0000256" key="1">
    <source>
        <dbReference type="ARBA" id="ARBA00022741"/>
    </source>
</evidence>
<dbReference type="Pfam" id="PF00012">
    <property type="entry name" value="HSP70"/>
    <property type="match status" value="1"/>
</dbReference>
<dbReference type="Proteomes" id="UP000092403">
    <property type="component" value="Unassembled WGS sequence"/>
</dbReference>
<dbReference type="PATRIC" id="fig|1706437.3.peg.677"/>
<dbReference type="InterPro" id="IPR043129">
    <property type="entry name" value="ATPase_NBD"/>
</dbReference>
<feature type="compositionally biased region" description="Acidic residues" evidence="6">
    <location>
        <begin position="623"/>
        <end position="636"/>
    </location>
</feature>
<dbReference type="PROSITE" id="PS00297">
    <property type="entry name" value="HSP70_1"/>
    <property type="match status" value="1"/>
</dbReference>
<dbReference type="CDD" id="cd10234">
    <property type="entry name" value="ASKHA_NBD_HSP70_DnaK-like"/>
    <property type="match status" value="1"/>
</dbReference>
<dbReference type="InterPro" id="IPR029048">
    <property type="entry name" value="HSP70_C_sf"/>
</dbReference>
<keyword evidence="5" id="KW-0175">Coiled coil</keyword>
<evidence type="ECO:0000256" key="4">
    <source>
        <dbReference type="RuleBase" id="RU003322"/>
    </source>
</evidence>
<dbReference type="Gene3D" id="3.90.640.10">
    <property type="entry name" value="Actin, Chain A, domain 4"/>
    <property type="match status" value="1"/>
</dbReference>
<dbReference type="GO" id="GO:0140662">
    <property type="term" value="F:ATP-dependent protein folding chaperone"/>
    <property type="evidence" value="ECO:0007669"/>
    <property type="project" value="InterPro"/>
</dbReference>
<dbReference type="Proteomes" id="UP000092401">
    <property type="component" value="Unassembled WGS sequence"/>
</dbReference>
<evidence type="ECO:0000256" key="6">
    <source>
        <dbReference type="SAM" id="MobiDB-lite"/>
    </source>
</evidence>
<name>A0A150IL82_9EURY</name>
<organism evidence="7 11">
    <name type="scientific">Candidatus Methanofastidiosum methylothiophilum</name>
    <dbReference type="NCBI Taxonomy" id="1705564"/>
    <lineage>
        <taxon>Archaea</taxon>
        <taxon>Methanobacteriati</taxon>
        <taxon>Methanobacteriota</taxon>
        <taxon>Stenosarchaea group</taxon>
        <taxon>Candidatus Methanofastidiosia</taxon>
        <taxon>Candidatus Methanofastidiosales</taxon>
        <taxon>Candidatus Methanofastidiosaceae</taxon>
        <taxon>Candidatus Methanofastidiosum</taxon>
    </lineage>
</organism>
<comment type="caution">
    <text evidence="7">The sequence shown here is derived from an EMBL/GenBank/DDBJ whole genome shotgun (WGS) entry which is preliminary data.</text>
</comment>
<dbReference type="PROSITE" id="PS00329">
    <property type="entry name" value="HSP70_2"/>
    <property type="match status" value="1"/>
</dbReference>
<dbReference type="PATRIC" id="fig|1706436.3.peg.560"/>
<dbReference type="PATRIC" id="fig|1706438.3.peg.606"/>
<dbReference type="Gene3D" id="1.20.1270.10">
    <property type="match status" value="1"/>
</dbReference>
<dbReference type="NCBIfam" id="TIGR02350">
    <property type="entry name" value="prok_dnaK"/>
    <property type="match status" value="1"/>
</dbReference>
<dbReference type="PRINTS" id="PR00301">
    <property type="entry name" value="HEATSHOCK70"/>
</dbReference>
<comment type="function">
    <text evidence="3">Acts as a chaperone.</text>
</comment>
<dbReference type="SUPFAM" id="SSF100934">
    <property type="entry name" value="Heat shock protein 70kD (HSP70), C-terminal subdomain"/>
    <property type="match status" value="1"/>
</dbReference>
<dbReference type="Gene3D" id="2.60.34.10">
    <property type="entry name" value="Substrate Binding Domain Of DNAk, Chain A, domain 1"/>
    <property type="match status" value="1"/>
</dbReference>
<gene>
    <name evidence="3" type="primary">dnaK</name>
    <name evidence="7" type="ORF">APG10_00553</name>
    <name evidence="8" type="ORF">APG11_00672</name>
    <name evidence="9" type="ORF">APG12_00604</name>
</gene>
<feature type="region of interest" description="Disordered" evidence="6">
    <location>
        <begin position="595"/>
        <end position="636"/>
    </location>
</feature>
<dbReference type="GO" id="GO:0005524">
    <property type="term" value="F:ATP binding"/>
    <property type="evidence" value="ECO:0007669"/>
    <property type="project" value="UniProtKB-UniRule"/>
</dbReference>
<reference evidence="10 11" key="1">
    <citation type="journal article" date="2016" name="ISME J.">
        <title>Chasing the elusive Euryarchaeota class WSA2: genomes reveal a uniquely fastidious methyl-reducing methanogen.</title>
        <authorList>
            <person name="Nobu M.K."/>
            <person name="Narihiro T."/>
            <person name="Kuroda K."/>
            <person name="Mei R."/>
            <person name="Liu W.T."/>
        </authorList>
    </citation>
    <scope>NUCLEOTIDE SEQUENCE [LARGE SCALE GENOMIC DNA]</scope>
    <source>
        <strain evidence="7">B03fssc0709_Meth_Bin005</strain>
        <strain evidence="8">B15fssc0709_Meth_Bin003</strain>
        <strain evidence="9">BMIXfssc0709_Meth_Bin006</strain>
    </source>
</reference>
<evidence type="ECO:0000313" key="10">
    <source>
        <dbReference type="Proteomes" id="UP000091929"/>
    </source>
</evidence>
<evidence type="ECO:0000256" key="5">
    <source>
        <dbReference type="SAM" id="Coils"/>
    </source>
</evidence>
<evidence type="ECO:0000313" key="8">
    <source>
        <dbReference type="EMBL" id="KYC48002.1"/>
    </source>
</evidence>
<dbReference type="EMBL" id="LNGF01000012">
    <property type="protein sequence ID" value="KYC48002.1"/>
    <property type="molecule type" value="Genomic_DNA"/>
</dbReference>
<dbReference type="GO" id="GO:0005737">
    <property type="term" value="C:cytoplasm"/>
    <property type="evidence" value="ECO:0007669"/>
    <property type="project" value="UniProtKB-ARBA"/>
</dbReference>
<dbReference type="InterPro" id="IPR013126">
    <property type="entry name" value="Hsp_70_fam"/>
</dbReference>
<feature type="compositionally biased region" description="Polar residues" evidence="6">
    <location>
        <begin position="595"/>
        <end position="604"/>
    </location>
</feature>
<evidence type="ECO:0000256" key="2">
    <source>
        <dbReference type="ARBA" id="ARBA00022840"/>
    </source>
</evidence>